<evidence type="ECO:0000313" key="2">
    <source>
        <dbReference type="Proteomes" id="UP000187464"/>
    </source>
</evidence>
<organism evidence="1 2">
    <name type="scientific">Proteiniphilum saccharofermentans</name>
    <dbReference type="NCBI Taxonomy" id="1642647"/>
    <lineage>
        <taxon>Bacteria</taxon>
        <taxon>Pseudomonadati</taxon>
        <taxon>Bacteroidota</taxon>
        <taxon>Bacteroidia</taxon>
        <taxon>Bacteroidales</taxon>
        <taxon>Dysgonomonadaceae</taxon>
        <taxon>Proteiniphilum</taxon>
    </lineage>
</organism>
<dbReference type="AlphaFoldDB" id="A0A1R3T4K0"/>
<evidence type="ECO:0000313" key="1">
    <source>
        <dbReference type="EMBL" id="SCD19477.1"/>
    </source>
</evidence>
<keyword evidence="2" id="KW-1185">Reference proteome</keyword>
<dbReference type="EMBL" id="LT605205">
    <property type="protein sequence ID" value="SCD19477.1"/>
    <property type="molecule type" value="Genomic_DNA"/>
</dbReference>
<dbReference type="KEGG" id="psac:PSM36_0647"/>
<dbReference type="STRING" id="1642647.PSM36_0647"/>
<sequence length="66" mass="7443">MSTKVGKLDELSNILRQKDKDRGEGPLLFKTIQYGAAIKAFFNIKKARLPVNRDAGSDDFEPYGRI</sequence>
<accession>A0A1R3T4K0</accession>
<proteinExistence type="predicted"/>
<reference evidence="1 2" key="1">
    <citation type="submission" date="2016-08" db="EMBL/GenBank/DDBJ databases">
        <authorList>
            <person name="Seilhamer J.J."/>
        </authorList>
    </citation>
    <scope>NUCLEOTIDE SEQUENCE [LARGE SCALE GENOMIC DNA]</scope>
    <source>
        <strain evidence="1">M3/6</strain>
    </source>
</reference>
<name>A0A1R3T4K0_9BACT</name>
<dbReference type="Proteomes" id="UP000187464">
    <property type="component" value="Chromosome I"/>
</dbReference>
<gene>
    <name evidence="1" type="ORF">PSM36_0647</name>
</gene>
<protein>
    <submittedName>
        <fullName evidence="1">Uncharacterized protein</fullName>
    </submittedName>
</protein>